<dbReference type="Gene3D" id="2.60.120.1440">
    <property type="match status" value="1"/>
</dbReference>
<keyword evidence="1" id="KW-0812">Transmembrane</keyword>
<feature type="domain" description="Protein FecR C-terminal" evidence="3">
    <location>
        <begin position="251"/>
        <end position="319"/>
    </location>
</feature>
<dbReference type="FunFam" id="2.60.120.1440:FF:000001">
    <property type="entry name" value="Putative anti-sigma factor"/>
    <property type="match status" value="1"/>
</dbReference>
<dbReference type="EMBL" id="CM001167">
    <property type="protein sequence ID" value="EGJ71272.1"/>
    <property type="molecule type" value="Genomic_DNA"/>
</dbReference>
<dbReference type="AlphaFoldDB" id="F3ZTP1"/>
<dbReference type="InterPro" id="IPR006860">
    <property type="entry name" value="FecR"/>
</dbReference>
<organism evidence="4 5">
    <name type="scientific">Bacteroides coprosuis DSM 18011</name>
    <dbReference type="NCBI Taxonomy" id="679937"/>
    <lineage>
        <taxon>Bacteria</taxon>
        <taxon>Pseudomonadati</taxon>
        <taxon>Bacteroidota</taxon>
        <taxon>Bacteroidia</taxon>
        <taxon>Bacteroidales</taxon>
        <taxon>Bacteroidaceae</taxon>
        <taxon>Bacteroides</taxon>
    </lineage>
</organism>
<gene>
    <name evidence="4" type="ORF">Bcop_1065</name>
</gene>
<evidence type="ECO:0000313" key="4">
    <source>
        <dbReference type="EMBL" id="EGJ71272.1"/>
    </source>
</evidence>
<dbReference type="PANTHER" id="PTHR30273:SF2">
    <property type="entry name" value="PROTEIN FECR"/>
    <property type="match status" value="1"/>
</dbReference>
<evidence type="ECO:0000256" key="1">
    <source>
        <dbReference type="SAM" id="Phobius"/>
    </source>
</evidence>
<feature type="domain" description="FecR protein" evidence="2">
    <location>
        <begin position="121"/>
        <end position="205"/>
    </location>
</feature>
<sequence>MKKPIKNIIEEYTSNDQSEEIRNDFYTWLIDEEHKEEKDQELQHLWKNTPAAPSETTWLSLYRFKEKLFSKKKRKTIYIWQSIAALFILTSGFLLFMMLEGKHSVNTDLIEEFTPIAQVDSIYLPDGTLVYLNSKTTLLYPNEFTGKTRSVYLIGEATFNVKKNPAQPFIVKTSNLNITALGTEFNVEAYPEEPTITATLLSGSIAVDNLIDQTQVILTPEEQITFNRKSAVSKKDRIDKEIITAWQRGEISIQNKSIAEIIRVLERRFPVKFQYPHSVIHKEDKFNFRFRRDASLEEVMSVIQVVSGVSFTIDNEVCYLN</sequence>
<keyword evidence="1" id="KW-0472">Membrane</keyword>
<feature type="transmembrane region" description="Helical" evidence="1">
    <location>
        <begin position="77"/>
        <end position="99"/>
    </location>
</feature>
<evidence type="ECO:0000313" key="5">
    <source>
        <dbReference type="Proteomes" id="UP000018439"/>
    </source>
</evidence>
<protein>
    <submittedName>
        <fullName evidence="4">Anti-FecI sigma factor, FecR</fullName>
    </submittedName>
</protein>
<dbReference type="eggNOG" id="COG3712">
    <property type="taxonomic scope" value="Bacteria"/>
</dbReference>
<dbReference type="Pfam" id="PF16344">
    <property type="entry name" value="FecR_C"/>
    <property type="match status" value="1"/>
</dbReference>
<reference evidence="4 5" key="1">
    <citation type="journal article" date="2011" name="Stand. Genomic Sci.">
        <title>Non-contiguous finished genome sequence of Bacteroides coprosuis type strain (PC139).</title>
        <authorList>
            <person name="Land M."/>
            <person name="Held B."/>
            <person name="Gronow S."/>
            <person name="Abt B."/>
            <person name="Lucas S."/>
            <person name="Del Rio T.G."/>
            <person name="Nolan M."/>
            <person name="Tice H."/>
            <person name="Cheng J.F."/>
            <person name="Pitluck S."/>
            <person name="Liolios K."/>
            <person name="Pagani I."/>
            <person name="Ivanova N."/>
            <person name="Mavromatis K."/>
            <person name="Mikhailova N."/>
            <person name="Pati A."/>
            <person name="Tapia R."/>
            <person name="Han C."/>
            <person name="Goodwin L."/>
            <person name="Chen A."/>
            <person name="Palaniappan K."/>
            <person name="Hauser L."/>
            <person name="Brambilla E.M."/>
            <person name="Rohde M."/>
            <person name="Goker M."/>
            <person name="Detter J.C."/>
            <person name="Woyke T."/>
            <person name="Bristow J."/>
            <person name="Eisen J.A."/>
            <person name="Markowitz V."/>
            <person name="Hugenholtz P."/>
            <person name="Kyrpides N.C."/>
            <person name="Klenk H.P."/>
            <person name="Lapidus A."/>
        </authorList>
    </citation>
    <scope>NUCLEOTIDE SEQUENCE</scope>
    <source>
        <strain evidence="4 5">DSM 18011</strain>
    </source>
</reference>
<dbReference type="Proteomes" id="UP000018439">
    <property type="component" value="Chromosome"/>
</dbReference>
<evidence type="ECO:0000259" key="2">
    <source>
        <dbReference type="Pfam" id="PF04773"/>
    </source>
</evidence>
<evidence type="ECO:0000259" key="3">
    <source>
        <dbReference type="Pfam" id="PF16344"/>
    </source>
</evidence>
<name>F3ZTP1_9BACE</name>
<dbReference type="HOGENOM" id="CLU_050192_2_2_10"/>
<dbReference type="GO" id="GO:0016989">
    <property type="term" value="F:sigma factor antagonist activity"/>
    <property type="evidence" value="ECO:0007669"/>
    <property type="project" value="TreeGrafter"/>
</dbReference>
<accession>F3ZTP1</accession>
<dbReference type="PANTHER" id="PTHR30273">
    <property type="entry name" value="PERIPLASMIC SIGNAL SENSOR AND SIGMA FACTOR ACTIVATOR FECR-RELATED"/>
    <property type="match status" value="1"/>
</dbReference>
<dbReference type="STRING" id="679937.Bcop_1065"/>
<dbReference type="InterPro" id="IPR012373">
    <property type="entry name" value="Ferrdict_sens_TM"/>
</dbReference>
<dbReference type="OrthoDB" id="783402at2"/>
<proteinExistence type="predicted"/>
<dbReference type="PIRSF" id="PIRSF018266">
    <property type="entry name" value="FecR"/>
    <property type="match status" value="1"/>
</dbReference>
<dbReference type="Gene3D" id="3.55.50.30">
    <property type="match status" value="1"/>
</dbReference>
<keyword evidence="5" id="KW-1185">Reference proteome</keyword>
<keyword evidence="1" id="KW-1133">Transmembrane helix</keyword>
<dbReference type="InterPro" id="IPR032508">
    <property type="entry name" value="FecR_C"/>
</dbReference>
<dbReference type="Pfam" id="PF04773">
    <property type="entry name" value="FecR"/>
    <property type="match status" value="1"/>
</dbReference>